<reference evidence="2 3" key="1">
    <citation type="submission" date="2024-09" db="EMBL/GenBank/DDBJ databases">
        <authorList>
            <person name="Sun Q."/>
            <person name="Mori K."/>
        </authorList>
    </citation>
    <scope>NUCLEOTIDE SEQUENCE [LARGE SCALE GENOMIC DNA]</scope>
    <source>
        <strain evidence="2 3">JCM 12763</strain>
    </source>
</reference>
<keyword evidence="1" id="KW-1133">Transmembrane helix</keyword>
<dbReference type="RefSeq" id="WP_141337994.1">
    <property type="nucleotide sequence ID" value="NZ_JBHMAX010000024.1"/>
</dbReference>
<comment type="caution">
    <text evidence="2">The sequence shown here is derived from an EMBL/GenBank/DDBJ whole genome shotgun (WGS) entry which is preliminary data.</text>
</comment>
<feature type="transmembrane region" description="Helical" evidence="1">
    <location>
        <begin position="261"/>
        <end position="285"/>
    </location>
</feature>
<name>A0ABV5V5L4_9MICO</name>
<feature type="transmembrane region" description="Helical" evidence="1">
    <location>
        <begin position="297"/>
        <end position="322"/>
    </location>
</feature>
<feature type="transmembrane region" description="Helical" evidence="1">
    <location>
        <begin position="36"/>
        <end position="56"/>
    </location>
</feature>
<proteinExistence type="predicted"/>
<feature type="transmembrane region" description="Helical" evidence="1">
    <location>
        <begin position="334"/>
        <end position="356"/>
    </location>
</feature>
<feature type="transmembrane region" description="Helical" evidence="1">
    <location>
        <begin position="142"/>
        <end position="162"/>
    </location>
</feature>
<sequence length="374" mass="38536">MRFAPLLLLPGGLALLAGLDAALTLAGVPAPAGSARLASLHGSLMVLGFLGTVIALERAVALRRPWGLLAPGLLGAGALALVLLPDPLLGRLLLAQGMLVLVLVYAVLWRRNEDPTVAVQALGAVLAVGAALLLTRVPVAEVLLLLVGFVVLTIAAERVELARLAMPPGAGGRLVALAVPLAVAGLATLLWPVWGGRTAAVLLLALTAWLLRHDVARRTIHATGLPRFAAAALLAGYAWLLLAGLLLLVAGRPEGTVYDVVVHAVFLGYAMSMVLAHAPVILPAVLRVRLPYSRWMWAPLVLLHATLLVRVAAALLSGIVSAPTGTVATWTGAAAGNVAALLLFVLTAVGTALVAARRPSRPTTRTPARTLQGP</sequence>
<evidence type="ECO:0000313" key="3">
    <source>
        <dbReference type="Proteomes" id="UP001589613"/>
    </source>
</evidence>
<dbReference type="Proteomes" id="UP001589613">
    <property type="component" value="Unassembled WGS sequence"/>
</dbReference>
<evidence type="ECO:0000313" key="2">
    <source>
        <dbReference type="EMBL" id="MFB9733082.1"/>
    </source>
</evidence>
<keyword evidence="1" id="KW-0472">Membrane</keyword>
<evidence type="ECO:0008006" key="4">
    <source>
        <dbReference type="Google" id="ProtNLM"/>
    </source>
</evidence>
<feature type="transmembrane region" description="Helical" evidence="1">
    <location>
        <begin position="91"/>
        <end position="109"/>
    </location>
</feature>
<feature type="transmembrane region" description="Helical" evidence="1">
    <location>
        <begin position="174"/>
        <end position="193"/>
    </location>
</feature>
<dbReference type="EMBL" id="JBHMAX010000024">
    <property type="protein sequence ID" value="MFB9733082.1"/>
    <property type="molecule type" value="Genomic_DNA"/>
</dbReference>
<evidence type="ECO:0000256" key="1">
    <source>
        <dbReference type="SAM" id="Phobius"/>
    </source>
</evidence>
<feature type="transmembrane region" description="Helical" evidence="1">
    <location>
        <begin position="116"/>
        <end position="136"/>
    </location>
</feature>
<feature type="transmembrane region" description="Helical" evidence="1">
    <location>
        <begin position="199"/>
        <end position="216"/>
    </location>
</feature>
<keyword evidence="1" id="KW-0812">Transmembrane</keyword>
<organism evidence="2 3">
    <name type="scientific">Ornithinimicrobium kibberense</name>
    <dbReference type="NCBI Taxonomy" id="282060"/>
    <lineage>
        <taxon>Bacteria</taxon>
        <taxon>Bacillati</taxon>
        <taxon>Actinomycetota</taxon>
        <taxon>Actinomycetes</taxon>
        <taxon>Micrococcales</taxon>
        <taxon>Ornithinimicrobiaceae</taxon>
        <taxon>Ornithinimicrobium</taxon>
    </lineage>
</organism>
<feature type="transmembrane region" description="Helical" evidence="1">
    <location>
        <begin position="68"/>
        <end position="85"/>
    </location>
</feature>
<protein>
    <recommendedName>
        <fullName evidence="4">NnrS family protein</fullName>
    </recommendedName>
</protein>
<accession>A0ABV5V5L4</accession>
<keyword evidence="3" id="KW-1185">Reference proteome</keyword>
<feature type="transmembrane region" description="Helical" evidence="1">
    <location>
        <begin position="228"/>
        <end position="249"/>
    </location>
</feature>
<gene>
    <name evidence="2" type="ORF">ACFFN0_13615</name>
</gene>